<dbReference type="AlphaFoldDB" id="A0A8S1MQZ8"/>
<proteinExistence type="predicted"/>
<comment type="caution">
    <text evidence="6">The sequence shown here is derived from an EMBL/GenBank/DDBJ whole genome shotgun (WGS) entry which is preliminary data.</text>
</comment>
<reference evidence="6" key="1">
    <citation type="submission" date="2021-01" db="EMBL/GenBank/DDBJ databases">
        <authorList>
            <consortium name="Genoscope - CEA"/>
            <person name="William W."/>
        </authorList>
    </citation>
    <scope>NUCLEOTIDE SEQUENCE</scope>
</reference>
<protein>
    <recommendedName>
        <fullName evidence="5">Protein kinase domain-containing protein</fullName>
    </recommendedName>
</protein>
<evidence type="ECO:0000256" key="1">
    <source>
        <dbReference type="ARBA" id="ARBA00011245"/>
    </source>
</evidence>
<dbReference type="InterPro" id="IPR008271">
    <property type="entry name" value="Ser/Thr_kinase_AS"/>
</dbReference>
<dbReference type="GO" id="GO:0005524">
    <property type="term" value="F:ATP binding"/>
    <property type="evidence" value="ECO:0007669"/>
    <property type="project" value="UniProtKB-UniRule"/>
</dbReference>
<comment type="subunit">
    <text evidence="1">Monomer.</text>
</comment>
<evidence type="ECO:0000259" key="5">
    <source>
        <dbReference type="PROSITE" id="PS50011"/>
    </source>
</evidence>
<dbReference type="OrthoDB" id="354826at2759"/>
<dbReference type="PANTHER" id="PTHR24347">
    <property type="entry name" value="SERINE/THREONINE-PROTEIN KINASE"/>
    <property type="match status" value="1"/>
</dbReference>
<organism evidence="6 7">
    <name type="scientific">Paramecium sonneborni</name>
    <dbReference type="NCBI Taxonomy" id="65129"/>
    <lineage>
        <taxon>Eukaryota</taxon>
        <taxon>Sar</taxon>
        <taxon>Alveolata</taxon>
        <taxon>Ciliophora</taxon>
        <taxon>Intramacronucleata</taxon>
        <taxon>Oligohymenophorea</taxon>
        <taxon>Peniculida</taxon>
        <taxon>Parameciidae</taxon>
        <taxon>Paramecium</taxon>
    </lineage>
</organism>
<keyword evidence="7" id="KW-1185">Reference proteome</keyword>
<dbReference type="PROSITE" id="PS00107">
    <property type="entry name" value="PROTEIN_KINASE_ATP"/>
    <property type="match status" value="1"/>
</dbReference>
<dbReference type="InterPro" id="IPR000719">
    <property type="entry name" value="Prot_kinase_dom"/>
</dbReference>
<evidence type="ECO:0000313" key="7">
    <source>
        <dbReference type="Proteomes" id="UP000692954"/>
    </source>
</evidence>
<gene>
    <name evidence="6" type="ORF">PSON_ATCC_30995.1.T0430296</name>
</gene>
<evidence type="ECO:0000313" key="6">
    <source>
        <dbReference type="EMBL" id="CAD8082600.1"/>
    </source>
</evidence>
<dbReference type="FunFam" id="3.30.200.20:FF:000042">
    <property type="entry name" value="Aurora kinase A"/>
    <property type="match status" value="1"/>
</dbReference>
<dbReference type="InterPro" id="IPR017441">
    <property type="entry name" value="Protein_kinase_ATP_BS"/>
</dbReference>
<evidence type="ECO:0000256" key="3">
    <source>
        <dbReference type="ARBA" id="ARBA00022840"/>
    </source>
</evidence>
<accession>A0A8S1MQZ8</accession>
<dbReference type="Proteomes" id="UP000692954">
    <property type="component" value="Unassembled WGS sequence"/>
</dbReference>
<keyword evidence="3 4" id="KW-0067">ATP-binding</keyword>
<keyword evidence="2 4" id="KW-0547">Nucleotide-binding</keyword>
<dbReference type="EMBL" id="CAJJDN010000043">
    <property type="protein sequence ID" value="CAD8082600.1"/>
    <property type="molecule type" value="Genomic_DNA"/>
</dbReference>
<sequence>MDNQFNKLIEGDQMRKFSDYFQYITTIGQGAFGVVVKAVNLTTQQEVAIKIIKKKLVNRYDQLKQESTILASLRHQNIVKFIDVKETDTRILIIMELIEGGSLEDLMEKLHKNNQWFTEEQCKTIIRNILLALSYMHKNNVVHRDLKPENILVNEDLSCVKLSDFGLSSVQNQLMTKQCGTLIFMAPELLMNKIYSKNVDIWGVGVIMFMLLNKGQHPYYKQGDSLEQILEKTKLMHDQSSLTQLQYSLFKKLTELDQTKRYRADQGLLHPWLNEQSDVEVPQTMEEIFNTWIQQQKLLNLIKSVMCLSKFGYMKKLENREIYNQFSEQKCKLKEDKNKKEGKLTINKEFYDELFEDYQKTLTEQQRRLVLQTQKVESEKQIKQQPQSHQLSTVQAKLQFIIRARMPSNSSKNIEEEIKDLENEEVKLELNESQIDMLPQDNELQNDTNGFEKSDHNLSLQINPITKSPKKKKKSPLKTQTKINIQKNESVNNSQQGIKEKSTNYQIPSPTKIINNSTINNNNTTKYQIKLKPLQTQIEPPKEIITNNTILNQNPPNYEPNFRSAIRPVRQPHIPRLSRLSVDRDQIQPAVLDLSNMALGGFSPVHSNQFLFPSKIPYYCPQKRVYQNEFHPSKVLTNLASKKSNDHYNFINGGPK</sequence>
<dbReference type="GO" id="GO:0004672">
    <property type="term" value="F:protein kinase activity"/>
    <property type="evidence" value="ECO:0007669"/>
    <property type="project" value="InterPro"/>
</dbReference>
<feature type="binding site" evidence="4">
    <location>
        <position position="54"/>
    </location>
    <ligand>
        <name>ATP</name>
        <dbReference type="ChEBI" id="CHEBI:30616"/>
    </ligand>
</feature>
<evidence type="ECO:0000256" key="2">
    <source>
        <dbReference type="ARBA" id="ARBA00022741"/>
    </source>
</evidence>
<evidence type="ECO:0000256" key="4">
    <source>
        <dbReference type="PROSITE-ProRule" id="PRU10141"/>
    </source>
</evidence>
<dbReference type="Pfam" id="PF00069">
    <property type="entry name" value="Pkinase"/>
    <property type="match status" value="1"/>
</dbReference>
<feature type="domain" description="Protein kinase" evidence="5">
    <location>
        <begin position="21"/>
        <end position="273"/>
    </location>
</feature>
<name>A0A8S1MQZ8_9CILI</name>
<dbReference type="PROSITE" id="PS50011">
    <property type="entry name" value="PROTEIN_KINASE_DOM"/>
    <property type="match status" value="1"/>
</dbReference>
<dbReference type="FunFam" id="1.10.510.10:FF:000571">
    <property type="entry name" value="Maternal embryonic leucine zipper kinase"/>
    <property type="match status" value="1"/>
</dbReference>
<dbReference type="SMART" id="SM00220">
    <property type="entry name" value="S_TKc"/>
    <property type="match status" value="1"/>
</dbReference>
<dbReference type="PROSITE" id="PS00108">
    <property type="entry name" value="PROTEIN_KINASE_ST"/>
    <property type="match status" value="1"/>
</dbReference>